<organism evidence="1 2">
    <name type="scientific">Hyalomma asiaticum</name>
    <name type="common">Tick</name>
    <dbReference type="NCBI Taxonomy" id="266040"/>
    <lineage>
        <taxon>Eukaryota</taxon>
        <taxon>Metazoa</taxon>
        <taxon>Ecdysozoa</taxon>
        <taxon>Arthropoda</taxon>
        <taxon>Chelicerata</taxon>
        <taxon>Arachnida</taxon>
        <taxon>Acari</taxon>
        <taxon>Parasitiformes</taxon>
        <taxon>Ixodida</taxon>
        <taxon>Ixodoidea</taxon>
        <taxon>Ixodidae</taxon>
        <taxon>Hyalomminae</taxon>
        <taxon>Hyalomma</taxon>
    </lineage>
</organism>
<gene>
    <name evidence="1" type="ORF">HPB50_023447</name>
</gene>
<protein>
    <submittedName>
        <fullName evidence="1">Uncharacterized protein</fullName>
    </submittedName>
</protein>
<sequence length="234" mass="25716">MGPEPGSLVMEGVYQISFTLKAPGMASQNCHYKLRVRVRRCPALQRPQNGGARCSQGRHWGSRCRFFCKQGYALEQRVATRCAIHDGARITWTPHPAPVCRARDASAPDVVTNSVVPSTAPPVWPATEASAPTTKKELPASRSTRPPKPKKQLACRWPKAPLHGWVWCDRGASRKARVVAREGTRCRQGCRWAPLNVVTHFSCVAGAWQGRKAMGCTAPPETPPTERPRTTGCD</sequence>
<name>A0ACB7TQD9_HYAAI</name>
<dbReference type="Proteomes" id="UP000821845">
    <property type="component" value="Chromosome 1"/>
</dbReference>
<dbReference type="EMBL" id="CM023481">
    <property type="protein sequence ID" value="KAH6948336.1"/>
    <property type="molecule type" value="Genomic_DNA"/>
</dbReference>
<proteinExistence type="predicted"/>
<evidence type="ECO:0000313" key="2">
    <source>
        <dbReference type="Proteomes" id="UP000821845"/>
    </source>
</evidence>
<reference evidence="1" key="1">
    <citation type="submission" date="2020-05" db="EMBL/GenBank/DDBJ databases">
        <title>Large-scale comparative analyses of tick genomes elucidate their genetic diversity and vector capacities.</title>
        <authorList>
            <person name="Jia N."/>
            <person name="Wang J."/>
            <person name="Shi W."/>
            <person name="Du L."/>
            <person name="Sun Y."/>
            <person name="Zhan W."/>
            <person name="Jiang J."/>
            <person name="Wang Q."/>
            <person name="Zhang B."/>
            <person name="Ji P."/>
            <person name="Sakyi L.B."/>
            <person name="Cui X."/>
            <person name="Yuan T."/>
            <person name="Jiang B."/>
            <person name="Yang W."/>
            <person name="Lam T.T.-Y."/>
            <person name="Chang Q."/>
            <person name="Ding S."/>
            <person name="Wang X."/>
            <person name="Zhu J."/>
            <person name="Ruan X."/>
            <person name="Zhao L."/>
            <person name="Wei J."/>
            <person name="Que T."/>
            <person name="Du C."/>
            <person name="Cheng J."/>
            <person name="Dai P."/>
            <person name="Han X."/>
            <person name="Huang E."/>
            <person name="Gao Y."/>
            <person name="Liu J."/>
            <person name="Shao H."/>
            <person name="Ye R."/>
            <person name="Li L."/>
            <person name="Wei W."/>
            <person name="Wang X."/>
            <person name="Wang C."/>
            <person name="Yang T."/>
            <person name="Huo Q."/>
            <person name="Li W."/>
            <person name="Guo W."/>
            <person name="Chen H."/>
            <person name="Zhou L."/>
            <person name="Ni X."/>
            <person name="Tian J."/>
            <person name="Zhou Y."/>
            <person name="Sheng Y."/>
            <person name="Liu T."/>
            <person name="Pan Y."/>
            <person name="Xia L."/>
            <person name="Li J."/>
            <person name="Zhao F."/>
            <person name="Cao W."/>
        </authorList>
    </citation>
    <scope>NUCLEOTIDE SEQUENCE</scope>
    <source>
        <strain evidence="1">Hyas-2018</strain>
    </source>
</reference>
<keyword evidence="2" id="KW-1185">Reference proteome</keyword>
<accession>A0ACB7TQD9</accession>
<evidence type="ECO:0000313" key="1">
    <source>
        <dbReference type="EMBL" id="KAH6948336.1"/>
    </source>
</evidence>
<comment type="caution">
    <text evidence="1">The sequence shown here is derived from an EMBL/GenBank/DDBJ whole genome shotgun (WGS) entry which is preliminary data.</text>
</comment>